<gene>
    <name evidence="14" type="primary">pknB</name>
    <name evidence="14" type="ORF">GX859_07125</name>
</gene>
<dbReference type="Gene3D" id="3.30.200.20">
    <property type="entry name" value="Phosphorylase Kinase, domain 1"/>
    <property type="match status" value="1"/>
</dbReference>
<dbReference type="NCBIfam" id="NF033483">
    <property type="entry name" value="PknB_PASTA_kin"/>
    <property type="match status" value="1"/>
</dbReference>
<dbReference type="Proteomes" id="UP000557899">
    <property type="component" value="Unassembled WGS sequence"/>
</dbReference>
<feature type="binding site" evidence="10">
    <location>
        <position position="37"/>
    </location>
    <ligand>
        <name>ATP</name>
        <dbReference type="ChEBI" id="CHEBI:30616"/>
    </ligand>
</feature>
<dbReference type="Gene3D" id="3.30.10.20">
    <property type="match status" value="4"/>
</dbReference>
<dbReference type="Pfam" id="PF03793">
    <property type="entry name" value="PASTA"/>
    <property type="match status" value="3"/>
</dbReference>
<dbReference type="CDD" id="cd14014">
    <property type="entry name" value="STKc_PknB_like"/>
    <property type="match status" value="1"/>
</dbReference>
<dbReference type="AlphaFoldDB" id="A0A7X6PN67"/>
<evidence type="ECO:0000256" key="11">
    <source>
        <dbReference type="SAM" id="MobiDB-lite"/>
    </source>
</evidence>
<proteinExistence type="predicted"/>
<dbReference type="PROSITE" id="PS50011">
    <property type="entry name" value="PROTEIN_KINASE_DOM"/>
    <property type="match status" value="1"/>
</dbReference>
<name>A0A7X6PN67_9CORY</name>
<keyword evidence="3" id="KW-0808">Transferase</keyword>
<evidence type="ECO:0000256" key="6">
    <source>
        <dbReference type="ARBA" id="ARBA00022777"/>
    </source>
</evidence>
<organism evidence="14 15">
    <name type="scientific">Corynebacterium humireducens</name>
    <dbReference type="NCBI Taxonomy" id="1223514"/>
    <lineage>
        <taxon>Bacteria</taxon>
        <taxon>Bacillati</taxon>
        <taxon>Actinomycetota</taxon>
        <taxon>Actinomycetes</taxon>
        <taxon>Mycobacteriales</taxon>
        <taxon>Corynebacteriaceae</taxon>
        <taxon>Corynebacterium</taxon>
    </lineage>
</organism>
<reference evidence="14 15" key="1">
    <citation type="journal article" date="2020" name="Biotechnol. Biofuels">
        <title>New insights from the biogas microbiome by comprehensive genome-resolved metagenomics of nearly 1600 species originating from multiple anaerobic digesters.</title>
        <authorList>
            <person name="Campanaro S."/>
            <person name="Treu L."/>
            <person name="Rodriguez-R L.M."/>
            <person name="Kovalovszki A."/>
            <person name="Ziels R.M."/>
            <person name="Maus I."/>
            <person name="Zhu X."/>
            <person name="Kougias P.G."/>
            <person name="Basile A."/>
            <person name="Luo G."/>
            <person name="Schluter A."/>
            <person name="Konstantinidis K.T."/>
            <person name="Angelidaki I."/>
        </authorList>
    </citation>
    <scope>NUCLEOTIDE SEQUENCE [LARGE SCALE GENOMIC DNA]</scope>
    <source>
        <strain evidence="14">AS15tlH2ME_198</strain>
    </source>
</reference>
<dbReference type="GO" id="GO:0005524">
    <property type="term" value="F:ATP binding"/>
    <property type="evidence" value="ECO:0007669"/>
    <property type="project" value="UniProtKB-UniRule"/>
</dbReference>
<dbReference type="PANTHER" id="PTHR43289:SF6">
    <property type="entry name" value="SERINE_THREONINE-PROTEIN KINASE NEKL-3"/>
    <property type="match status" value="1"/>
</dbReference>
<feature type="domain" description="PASTA" evidence="13">
    <location>
        <begin position="487"/>
        <end position="551"/>
    </location>
</feature>
<keyword evidence="5 10" id="KW-0547">Nucleotide-binding</keyword>
<dbReference type="InterPro" id="IPR017441">
    <property type="entry name" value="Protein_kinase_ATP_BS"/>
</dbReference>
<sequence length="650" mass="69325">MTLLGGRYQLAEVIGTGGMSEVFAAEDTLLGRGVAVKRLRLELARDVNFRERFRREAQNSGKLNHPAIVAVFDTGETTIDGVTVPYIVMERVHGRTLRDIVREEGPLSPSRAAELLVPVAEALQASHDAGIIHRDVKPANIMITNTGEVKVMDFGIARALDDSTSAMTQTSAVIGTAQYLSPEQARGKAADARSDVYALGCVLYETVTGRPPFEGETPFAVAYQHVQEDPEAPSSLIDTLSPTAAVNVDAVVLTAMAKHPADRYQTAAAMRDDLRKLARNAVTDAARHYIAEDQPPADDSPTTVTARVPEEGASRSNRWMVWLTAVLAVLSLGLGGVFVWDTLRGPEDNASRQLVSVPDVTGLPRQDATARLEALELRVDINEEPSPDIPRGTVIRTNPTAGSQLQKGTSVTLTVSSGREITDVPDVTDMTPQEAADALAEVDLLLEQQVNEDTSETVTAGRIMSQSPPAGAQISKGSRVTITVSTGPALVRIPALSGMQVEQAEATLSSLGFVPQVTVVDSAEPEGRVLRVDNEGAQARRGDTVILEVSNGMIITLPDVTRLNESRAREVLRDAGHTGAVRIGEPVSTGALVDSNLTAATVPIGGTQIRKDAEITLRLWKFDVGVFLPETQPDPAEAPGGPLDGLLGRR</sequence>
<dbReference type="InterPro" id="IPR005543">
    <property type="entry name" value="PASTA_dom"/>
</dbReference>
<feature type="region of interest" description="Disordered" evidence="11">
    <location>
        <begin position="630"/>
        <end position="650"/>
    </location>
</feature>
<evidence type="ECO:0000256" key="10">
    <source>
        <dbReference type="PROSITE-ProRule" id="PRU10141"/>
    </source>
</evidence>
<comment type="caution">
    <text evidence="14">The sequence shown here is derived from an EMBL/GenBank/DDBJ whole genome shotgun (WGS) entry which is preliminary data.</text>
</comment>
<dbReference type="CDD" id="cd06577">
    <property type="entry name" value="PASTA_pknB"/>
    <property type="match status" value="4"/>
</dbReference>
<comment type="catalytic activity">
    <reaction evidence="9">
        <text>L-seryl-[protein] + ATP = O-phospho-L-seryl-[protein] + ADP + H(+)</text>
        <dbReference type="Rhea" id="RHEA:17989"/>
        <dbReference type="Rhea" id="RHEA-COMP:9863"/>
        <dbReference type="Rhea" id="RHEA-COMP:11604"/>
        <dbReference type="ChEBI" id="CHEBI:15378"/>
        <dbReference type="ChEBI" id="CHEBI:29999"/>
        <dbReference type="ChEBI" id="CHEBI:30616"/>
        <dbReference type="ChEBI" id="CHEBI:83421"/>
        <dbReference type="ChEBI" id="CHEBI:456216"/>
        <dbReference type="EC" id="2.7.11.1"/>
    </reaction>
</comment>
<evidence type="ECO:0000313" key="14">
    <source>
        <dbReference type="EMBL" id="NLA56052.1"/>
    </source>
</evidence>
<dbReference type="InterPro" id="IPR011009">
    <property type="entry name" value="Kinase-like_dom_sf"/>
</dbReference>
<dbReference type="FunFam" id="3.30.200.20:FF:000035">
    <property type="entry name" value="Serine/threonine protein kinase Stk1"/>
    <property type="match status" value="1"/>
</dbReference>
<keyword evidence="4" id="KW-0677">Repeat</keyword>
<feature type="compositionally biased region" description="Low complexity" evidence="11">
    <location>
        <begin position="633"/>
        <end position="650"/>
    </location>
</feature>
<feature type="domain" description="Protein kinase" evidence="12">
    <location>
        <begin position="8"/>
        <end position="275"/>
    </location>
</feature>
<comment type="catalytic activity">
    <reaction evidence="8">
        <text>L-threonyl-[protein] + ATP = O-phospho-L-threonyl-[protein] + ADP + H(+)</text>
        <dbReference type="Rhea" id="RHEA:46608"/>
        <dbReference type="Rhea" id="RHEA-COMP:11060"/>
        <dbReference type="Rhea" id="RHEA-COMP:11605"/>
        <dbReference type="ChEBI" id="CHEBI:15378"/>
        <dbReference type="ChEBI" id="CHEBI:30013"/>
        <dbReference type="ChEBI" id="CHEBI:30616"/>
        <dbReference type="ChEBI" id="CHEBI:61977"/>
        <dbReference type="ChEBI" id="CHEBI:456216"/>
        <dbReference type="EC" id="2.7.11.1"/>
    </reaction>
</comment>
<evidence type="ECO:0000256" key="8">
    <source>
        <dbReference type="ARBA" id="ARBA00047899"/>
    </source>
</evidence>
<evidence type="ECO:0000313" key="15">
    <source>
        <dbReference type="Proteomes" id="UP000557899"/>
    </source>
</evidence>
<dbReference type="PROSITE" id="PS51178">
    <property type="entry name" value="PASTA"/>
    <property type="match status" value="3"/>
</dbReference>
<evidence type="ECO:0000259" key="13">
    <source>
        <dbReference type="PROSITE" id="PS51178"/>
    </source>
</evidence>
<dbReference type="FunFam" id="1.10.510.10:FF:000021">
    <property type="entry name" value="Serine/threonine protein kinase"/>
    <property type="match status" value="1"/>
</dbReference>
<evidence type="ECO:0000256" key="7">
    <source>
        <dbReference type="ARBA" id="ARBA00022840"/>
    </source>
</evidence>
<evidence type="ECO:0000259" key="12">
    <source>
        <dbReference type="PROSITE" id="PS50011"/>
    </source>
</evidence>
<dbReference type="SMART" id="SM00740">
    <property type="entry name" value="PASTA"/>
    <property type="match status" value="3"/>
</dbReference>
<evidence type="ECO:0000256" key="5">
    <source>
        <dbReference type="ARBA" id="ARBA00022741"/>
    </source>
</evidence>
<dbReference type="SUPFAM" id="SSF56112">
    <property type="entry name" value="Protein kinase-like (PK-like)"/>
    <property type="match status" value="1"/>
</dbReference>
<dbReference type="PROSITE" id="PS00107">
    <property type="entry name" value="PROTEIN_KINASE_ATP"/>
    <property type="match status" value="1"/>
</dbReference>
<dbReference type="Pfam" id="PF00069">
    <property type="entry name" value="Pkinase"/>
    <property type="match status" value="1"/>
</dbReference>
<keyword evidence="6 14" id="KW-0418">Kinase</keyword>
<keyword evidence="2" id="KW-0723">Serine/threonine-protein kinase</keyword>
<evidence type="ECO:0000256" key="4">
    <source>
        <dbReference type="ARBA" id="ARBA00022737"/>
    </source>
</evidence>
<accession>A0A7X6PN67</accession>
<dbReference type="Gene3D" id="1.10.510.10">
    <property type="entry name" value="Transferase(Phosphotransferase) domain 1"/>
    <property type="match status" value="1"/>
</dbReference>
<evidence type="ECO:0000256" key="1">
    <source>
        <dbReference type="ARBA" id="ARBA00012513"/>
    </source>
</evidence>
<evidence type="ECO:0000256" key="9">
    <source>
        <dbReference type="ARBA" id="ARBA00048679"/>
    </source>
</evidence>
<dbReference type="EMBL" id="JAAZHI010000144">
    <property type="protein sequence ID" value="NLA56052.1"/>
    <property type="molecule type" value="Genomic_DNA"/>
</dbReference>
<evidence type="ECO:0000256" key="3">
    <source>
        <dbReference type="ARBA" id="ARBA00022679"/>
    </source>
</evidence>
<feature type="domain" description="PASTA" evidence="13">
    <location>
        <begin position="349"/>
        <end position="417"/>
    </location>
</feature>
<dbReference type="InterPro" id="IPR000719">
    <property type="entry name" value="Prot_kinase_dom"/>
</dbReference>
<feature type="domain" description="PASTA" evidence="13">
    <location>
        <begin position="418"/>
        <end position="486"/>
    </location>
</feature>
<protein>
    <recommendedName>
        <fullName evidence="1">non-specific serine/threonine protein kinase</fullName>
        <ecNumber evidence="1">2.7.11.1</ecNumber>
    </recommendedName>
</protein>
<dbReference type="SMART" id="SM00220">
    <property type="entry name" value="S_TKc"/>
    <property type="match status" value="1"/>
</dbReference>
<keyword evidence="7 10" id="KW-0067">ATP-binding</keyword>
<dbReference type="GO" id="GO:0004674">
    <property type="term" value="F:protein serine/threonine kinase activity"/>
    <property type="evidence" value="ECO:0007669"/>
    <property type="project" value="UniProtKB-KW"/>
</dbReference>
<evidence type="ECO:0000256" key="2">
    <source>
        <dbReference type="ARBA" id="ARBA00022527"/>
    </source>
</evidence>
<dbReference type="InterPro" id="IPR008271">
    <property type="entry name" value="Ser/Thr_kinase_AS"/>
</dbReference>
<dbReference type="EC" id="2.7.11.1" evidence="1"/>
<dbReference type="PANTHER" id="PTHR43289">
    <property type="entry name" value="MITOGEN-ACTIVATED PROTEIN KINASE KINASE KINASE 20-RELATED"/>
    <property type="match status" value="1"/>
</dbReference>
<dbReference type="PROSITE" id="PS00108">
    <property type="entry name" value="PROTEIN_KINASE_ST"/>
    <property type="match status" value="1"/>
</dbReference>
<dbReference type="GO" id="GO:0045717">
    <property type="term" value="P:negative regulation of fatty acid biosynthetic process"/>
    <property type="evidence" value="ECO:0007669"/>
    <property type="project" value="UniProtKB-ARBA"/>
</dbReference>